<comment type="caution">
    <text evidence="1">The sequence shown here is derived from an EMBL/GenBank/DDBJ whole genome shotgun (WGS) entry which is preliminary data.</text>
</comment>
<dbReference type="Proteomes" id="UP000323454">
    <property type="component" value="Unassembled WGS sequence"/>
</dbReference>
<proteinExistence type="predicted"/>
<dbReference type="SUPFAM" id="SSF56059">
    <property type="entry name" value="Glutathione synthetase ATP-binding domain-like"/>
    <property type="match status" value="1"/>
</dbReference>
<dbReference type="OrthoDB" id="8041036at2"/>
<name>A0A5B2XJI4_9PSEU</name>
<protein>
    <submittedName>
        <fullName evidence="1">Uncharacterized protein</fullName>
    </submittedName>
</protein>
<organism evidence="1 2">
    <name type="scientific">Solihabitans fulvus</name>
    <dbReference type="NCBI Taxonomy" id="1892852"/>
    <lineage>
        <taxon>Bacteria</taxon>
        <taxon>Bacillati</taxon>
        <taxon>Actinomycetota</taxon>
        <taxon>Actinomycetes</taxon>
        <taxon>Pseudonocardiales</taxon>
        <taxon>Pseudonocardiaceae</taxon>
        <taxon>Solihabitans</taxon>
    </lineage>
</organism>
<sequence>MTSGDLELEGRPFPFSRRPLALTGDEWAALTDFAEGVWDATQAAVNRIVDGVTERPAWLADRYGPLLDQALRRGLYTGEIPIMRLDLAWTGDGEPRVLEFNTACPGGFLFTPRVAEKMGADSYGRSVAPARTRFAEFLMRELGERVAIVTWGSDYAFELDTLAGEIQELGGDAIITDPLRDGGAAMADYRPTGLYWKSDPLRLLLDPDAVARTVGDLPSFSPFDAMTFVEDKSFVAHVSETSVTPVGPASIEVTGRSVAELLAWRSRESAVLKPTNLTRGEGIVVGALCGDADWAGAVDAAVRSGTPWLLQDRLQLRHDPEAGLFGDLSVFLLGGEVVGAMARKSTERVINIGRTGMLQSVVIADDDSAAVERIRLSW</sequence>
<reference evidence="1 2" key="1">
    <citation type="submission" date="2019-09" db="EMBL/GenBank/DDBJ databases">
        <title>Goodfellowia gen. nov., a new genus of the Pseudonocardineae related to Actinoalloteichus, containing Goodfellowia coeruleoviolacea gen. nov., comb. nov. gen. nov., comb. nov.</title>
        <authorList>
            <person name="Labeda D."/>
        </authorList>
    </citation>
    <scope>NUCLEOTIDE SEQUENCE [LARGE SCALE GENOMIC DNA]</scope>
    <source>
        <strain evidence="1 2">AN110305</strain>
    </source>
</reference>
<dbReference type="EMBL" id="VUOB01000017">
    <property type="protein sequence ID" value="KAA2263364.1"/>
    <property type="molecule type" value="Genomic_DNA"/>
</dbReference>
<keyword evidence="2" id="KW-1185">Reference proteome</keyword>
<gene>
    <name evidence="1" type="ORF">F0L68_10020</name>
</gene>
<reference evidence="1 2" key="2">
    <citation type="submission" date="2019-09" db="EMBL/GenBank/DDBJ databases">
        <authorList>
            <person name="Jin C."/>
        </authorList>
    </citation>
    <scope>NUCLEOTIDE SEQUENCE [LARGE SCALE GENOMIC DNA]</scope>
    <source>
        <strain evidence="1 2">AN110305</strain>
    </source>
</reference>
<evidence type="ECO:0000313" key="2">
    <source>
        <dbReference type="Proteomes" id="UP000323454"/>
    </source>
</evidence>
<accession>A0A5B2XJI4</accession>
<dbReference type="AlphaFoldDB" id="A0A5B2XJI4"/>
<evidence type="ECO:0000313" key="1">
    <source>
        <dbReference type="EMBL" id="KAA2263364.1"/>
    </source>
</evidence>
<dbReference type="RefSeq" id="WP_149849229.1">
    <property type="nucleotide sequence ID" value="NZ_VUOB01000017.1"/>
</dbReference>